<proteinExistence type="predicted"/>
<reference evidence="1 2" key="1">
    <citation type="submission" date="2018-12" db="EMBL/GenBank/DDBJ databases">
        <authorList>
            <consortium name="Pathogen Informatics"/>
        </authorList>
    </citation>
    <scope>NUCLEOTIDE SEQUENCE [LARGE SCALE GENOMIC DNA]</scope>
    <source>
        <strain evidence="1 2">NCTC9695</strain>
    </source>
</reference>
<accession>A0A447T6X0</accession>
<sequence>MYFNASANASASIPALALKPQAPAAKNKIACAPASPRRRIQDQQAAVAARRIRICIAAELDAANGASVMQNGMHIVKAGISYRF</sequence>
<protein>
    <submittedName>
        <fullName evidence="1">Uncharacterized protein</fullName>
    </submittedName>
</protein>
<name>A0A447T6X0_CHRVL</name>
<gene>
    <name evidence="1" type="ORF">NCTC9695_01048</name>
</gene>
<dbReference type="AlphaFoldDB" id="A0A447T6X0"/>
<dbReference type="Proteomes" id="UP000275777">
    <property type="component" value="Chromosome"/>
</dbReference>
<evidence type="ECO:0000313" key="2">
    <source>
        <dbReference type="Proteomes" id="UP000275777"/>
    </source>
</evidence>
<evidence type="ECO:0000313" key="1">
    <source>
        <dbReference type="EMBL" id="VEB40646.1"/>
    </source>
</evidence>
<dbReference type="EMBL" id="LR134182">
    <property type="protein sequence ID" value="VEB40646.1"/>
    <property type="molecule type" value="Genomic_DNA"/>
</dbReference>
<organism evidence="1 2">
    <name type="scientific">Chromobacterium violaceum</name>
    <dbReference type="NCBI Taxonomy" id="536"/>
    <lineage>
        <taxon>Bacteria</taxon>
        <taxon>Pseudomonadati</taxon>
        <taxon>Pseudomonadota</taxon>
        <taxon>Betaproteobacteria</taxon>
        <taxon>Neisseriales</taxon>
        <taxon>Chromobacteriaceae</taxon>
        <taxon>Chromobacterium</taxon>
    </lineage>
</organism>